<dbReference type="SUPFAM" id="SSF54862">
    <property type="entry name" value="4Fe-4S ferredoxins"/>
    <property type="match status" value="1"/>
</dbReference>
<organism evidence="5 6">
    <name type="scientific">Candidatus Thiodictyon syntrophicum</name>
    <dbReference type="NCBI Taxonomy" id="1166950"/>
    <lineage>
        <taxon>Bacteria</taxon>
        <taxon>Pseudomonadati</taxon>
        <taxon>Pseudomonadota</taxon>
        <taxon>Gammaproteobacteria</taxon>
        <taxon>Chromatiales</taxon>
        <taxon>Chromatiaceae</taxon>
        <taxon>Thiodictyon</taxon>
    </lineage>
</organism>
<reference evidence="5 6" key="1">
    <citation type="submission" date="2017-03" db="EMBL/GenBank/DDBJ databases">
        <title>Complete genome sequence of Candidatus 'Thiodictyon syntrophicum' sp. nov. strain Cad16T, a photolithoautotroph purple sulfur bacterium isolated from an alpine meromictic lake.</title>
        <authorList>
            <person name="Luedin S.M."/>
            <person name="Pothier J.F."/>
            <person name="Danza F."/>
            <person name="Storelli N."/>
            <person name="Wittwer M."/>
            <person name="Tonolla M."/>
        </authorList>
    </citation>
    <scope>NUCLEOTIDE SEQUENCE [LARGE SCALE GENOMIC DNA]</scope>
    <source>
        <strain evidence="5 6">Cad16T</strain>
    </source>
</reference>
<feature type="domain" description="4Fe-4S ferredoxin-type" evidence="4">
    <location>
        <begin position="65"/>
        <end position="93"/>
    </location>
</feature>
<dbReference type="Gene3D" id="3.30.70.20">
    <property type="match status" value="1"/>
</dbReference>
<dbReference type="InterPro" id="IPR017900">
    <property type="entry name" value="4Fe4S_Fe_S_CS"/>
</dbReference>
<dbReference type="GO" id="GO:0046872">
    <property type="term" value="F:metal ion binding"/>
    <property type="evidence" value="ECO:0007669"/>
    <property type="project" value="UniProtKB-KW"/>
</dbReference>
<keyword evidence="2" id="KW-0408">Iron</keyword>
<dbReference type="InterPro" id="IPR002586">
    <property type="entry name" value="CobQ/CobB/MinD/ParA_Nub-bd_dom"/>
</dbReference>
<keyword evidence="1" id="KW-0479">Metal-binding</keyword>
<feature type="domain" description="4Fe-4S ferredoxin-type" evidence="4">
    <location>
        <begin position="94"/>
        <end position="123"/>
    </location>
</feature>
<evidence type="ECO:0000256" key="3">
    <source>
        <dbReference type="ARBA" id="ARBA00023014"/>
    </source>
</evidence>
<dbReference type="Proteomes" id="UP000232638">
    <property type="component" value="Chromosome"/>
</dbReference>
<dbReference type="KEGG" id="tsy:THSYN_19125"/>
<evidence type="ECO:0000313" key="6">
    <source>
        <dbReference type="Proteomes" id="UP000232638"/>
    </source>
</evidence>
<evidence type="ECO:0000256" key="1">
    <source>
        <dbReference type="ARBA" id="ARBA00022723"/>
    </source>
</evidence>
<dbReference type="OrthoDB" id="9808559at2"/>
<dbReference type="SUPFAM" id="SSF52540">
    <property type="entry name" value="P-loop containing nucleoside triphosphate hydrolases"/>
    <property type="match status" value="1"/>
</dbReference>
<dbReference type="EMBL" id="CP020370">
    <property type="protein sequence ID" value="AUB82843.1"/>
    <property type="molecule type" value="Genomic_DNA"/>
</dbReference>
<dbReference type="AlphaFoldDB" id="A0A2K8UB86"/>
<dbReference type="Pfam" id="PF00037">
    <property type="entry name" value="Fer4"/>
    <property type="match status" value="1"/>
</dbReference>
<evidence type="ECO:0000256" key="2">
    <source>
        <dbReference type="ARBA" id="ARBA00023004"/>
    </source>
</evidence>
<dbReference type="PANTHER" id="PTHR43534:SF1">
    <property type="entry name" value="4FE-4S CLUSTER CONTAINING PARA FAMILY ATPASE PROTEIN"/>
    <property type="match status" value="1"/>
</dbReference>
<name>A0A2K8UB86_9GAMM</name>
<dbReference type="CDD" id="cd03110">
    <property type="entry name" value="SIMIBI_bact_arch"/>
    <property type="match status" value="1"/>
</dbReference>
<accession>A0A2K8UB86</accession>
<keyword evidence="3" id="KW-0411">Iron-sulfur</keyword>
<evidence type="ECO:0000313" key="5">
    <source>
        <dbReference type="EMBL" id="AUB82843.1"/>
    </source>
</evidence>
<dbReference type="RefSeq" id="WP_100920549.1">
    <property type="nucleotide sequence ID" value="NZ_CP020370.1"/>
</dbReference>
<dbReference type="Pfam" id="PF01656">
    <property type="entry name" value="CbiA"/>
    <property type="match status" value="1"/>
</dbReference>
<dbReference type="InterPro" id="IPR017896">
    <property type="entry name" value="4Fe4S_Fe-S-bd"/>
</dbReference>
<protein>
    <submittedName>
        <fullName evidence="5">(4Fe-4S)-binding protein</fullName>
    </submittedName>
</protein>
<evidence type="ECO:0000259" key="4">
    <source>
        <dbReference type="PROSITE" id="PS51379"/>
    </source>
</evidence>
<dbReference type="PANTHER" id="PTHR43534">
    <property type="entry name" value="MIND SUPERFAMILY P-LOOP ATPASE CONTAINING AN INSERTED FERREDOXIN DOMAIN"/>
    <property type="match status" value="1"/>
</dbReference>
<dbReference type="GO" id="GO:0051536">
    <property type="term" value="F:iron-sulfur cluster binding"/>
    <property type="evidence" value="ECO:0007669"/>
    <property type="project" value="UniProtKB-KW"/>
</dbReference>
<proteinExistence type="predicted"/>
<dbReference type="InterPro" id="IPR027417">
    <property type="entry name" value="P-loop_NTPase"/>
</dbReference>
<dbReference type="PROSITE" id="PS00198">
    <property type="entry name" value="4FE4S_FER_1"/>
    <property type="match status" value="1"/>
</dbReference>
<dbReference type="PROSITE" id="PS51379">
    <property type="entry name" value="4FE4S_FER_2"/>
    <property type="match status" value="2"/>
</dbReference>
<gene>
    <name evidence="5" type="ORF">THSYN_19125</name>
</gene>
<sequence length="306" mass="32375">MKQLVILSGKGGTGKTSVTAAFAHLASLGPFADRVVLADADVDAANLELVLKPRILEQQEFRGGQVAEIDQDRCAFCGECESVCRFDAIIERDGYYVVDPIACDGCAACVYQCPTGGIAMHDQVVGNFFVSDCRYGPLYHADLFPGQENSGKLVALVKQHARQRALDEHRLLLLVDGPPGIGCPVISAVSGADLALIVTEPTVAGIHDLIRTLETVRHFGVRALVCINKADLYPAGVDAIAAQCRVSDIATVGTIPFDLTVADAMVAGEAVTAFRPAAPAAVAIAAVWERISAALMNFETPINQDV</sequence>
<dbReference type="Gene3D" id="3.40.50.300">
    <property type="entry name" value="P-loop containing nucleotide triphosphate hydrolases"/>
    <property type="match status" value="1"/>
</dbReference>
<keyword evidence="6" id="KW-1185">Reference proteome</keyword>